<name>Q8KBU6_CHLTE</name>
<organism evidence="1 2">
    <name type="scientific">Chlorobaculum tepidum (strain ATCC 49652 / DSM 12025 / NBRC 103806 / TLS)</name>
    <name type="common">Chlorobium tepidum</name>
    <dbReference type="NCBI Taxonomy" id="194439"/>
    <lineage>
        <taxon>Bacteria</taxon>
        <taxon>Pseudomonadati</taxon>
        <taxon>Chlorobiota</taxon>
        <taxon>Chlorobiia</taxon>
        <taxon>Chlorobiales</taxon>
        <taxon>Chlorobiaceae</taxon>
        <taxon>Chlorobaculum</taxon>
    </lineage>
</organism>
<gene>
    <name evidence="1" type="ordered locus">CT1686</name>
</gene>
<dbReference type="EMBL" id="AE006470">
    <property type="protein sequence ID" value="AAM72911.1"/>
    <property type="molecule type" value="Genomic_DNA"/>
</dbReference>
<reference evidence="1 2" key="1">
    <citation type="journal article" date="2002" name="Proc. Natl. Acad. Sci. U.S.A.">
        <title>The complete genome sequence of Chlorobium tepidum TLS, a photosynthetic, anaerobic, green-sulfur bacterium.</title>
        <authorList>
            <person name="Eisen J.A."/>
            <person name="Nelson K.E."/>
            <person name="Paulsen I.T."/>
            <person name="Heidelberg J.F."/>
            <person name="Wu M."/>
            <person name="Dodson R.J."/>
            <person name="Deboy R."/>
            <person name="Gwinn M.L."/>
            <person name="Nelson W.C."/>
            <person name="Haft D.H."/>
            <person name="Hickey E.K."/>
            <person name="Peterson J.D."/>
            <person name="Durkin A.S."/>
            <person name="Kolonay J.L."/>
            <person name="Yang F."/>
            <person name="Holt I."/>
            <person name="Umayam L.A."/>
            <person name="Mason T."/>
            <person name="Brenner M."/>
            <person name="Shea T.P."/>
            <person name="Parksey D."/>
            <person name="Nierman W.C."/>
            <person name="Feldblyum T.V."/>
            <person name="Hansen C.L."/>
            <person name="Craven M.B."/>
            <person name="Radune D."/>
            <person name="Vamathevan J."/>
            <person name="Khouri H."/>
            <person name="White O."/>
            <person name="Gruber T.M."/>
            <person name="Ketchum K.A."/>
            <person name="Venter J.C."/>
            <person name="Tettelin H."/>
            <person name="Bryant D.A."/>
            <person name="Fraser C.M."/>
        </authorList>
    </citation>
    <scope>NUCLEOTIDE SEQUENCE [LARGE SCALE GENOMIC DNA]</scope>
    <source>
        <strain evidence="2">ATCC 49652 / DSM 12025 / NBRC 103806 / TLS</strain>
    </source>
</reference>
<dbReference type="HOGENOM" id="CLU_3342025_0_0_10"/>
<dbReference type="KEGG" id="cte:CT1686"/>
<evidence type="ECO:0000313" key="1">
    <source>
        <dbReference type="EMBL" id="AAM72911.1"/>
    </source>
</evidence>
<evidence type="ECO:0000313" key="2">
    <source>
        <dbReference type="Proteomes" id="UP000001007"/>
    </source>
</evidence>
<keyword evidence="2" id="KW-1185">Reference proteome</keyword>
<protein>
    <submittedName>
        <fullName evidence="1">Uncharacterized protein</fullName>
    </submittedName>
</protein>
<dbReference type="AlphaFoldDB" id="Q8KBU6"/>
<dbReference type="EnsemblBacteria" id="AAM72911">
    <property type="protein sequence ID" value="AAM72911"/>
    <property type="gene ID" value="CT1686"/>
</dbReference>
<accession>Q8KBU6</accession>
<proteinExistence type="predicted"/>
<sequence length="37" mass="4091">MKKGSDGPTPHKKALPLRDAYQSKLPIAVFVLIASRR</sequence>
<dbReference type="Proteomes" id="UP000001007">
    <property type="component" value="Chromosome"/>
</dbReference>